<dbReference type="Gene3D" id="1.10.10.60">
    <property type="entry name" value="Homeodomain-like"/>
    <property type="match status" value="1"/>
</dbReference>
<comment type="caution">
    <text evidence="5">The sequence shown here is derived from an EMBL/GenBank/DDBJ whole genome shotgun (WGS) entry which is preliminary data.</text>
</comment>
<dbReference type="InterPro" id="IPR050204">
    <property type="entry name" value="AraC_XylS_family_regulators"/>
</dbReference>
<dbReference type="SMART" id="SM00342">
    <property type="entry name" value="HTH_ARAC"/>
    <property type="match status" value="1"/>
</dbReference>
<accession>A0A501X180</accession>
<evidence type="ECO:0000256" key="1">
    <source>
        <dbReference type="ARBA" id="ARBA00023015"/>
    </source>
</evidence>
<gene>
    <name evidence="5" type="ORF">FJM51_04410</name>
</gene>
<sequence length="307" mass="35019">MMCFEEWRNCILSNCGHYYSSPLRGGHGGMGDFQLRRRFGIDIAEIECRIDRIDRQREGIRRDDNEYLFLLVQKSGETILVHDGHEEALTAGDCVLMDSTRPAELRYEGRAASFTSVHLPRGLCLEGRTAAPVAGRRVGKSHPLRPSLLALLSPSDSDESVEISGDYLFDFVALMFRSEAPVGDATRFRDRHGRFHYIRGMVERHLRDPEFSIEQLASLVHMSRRQVQRDFSDNGTSFTRFLSDRRAKLTASHLRRAAQMNERPAIAELAFRVGFSELSHFNRVFRASYGMSPSDYHANCVEIVSDR</sequence>
<dbReference type="OrthoDB" id="9816011at2"/>
<feature type="domain" description="HTH araC/xylS-type" evidence="4">
    <location>
        <begin position="196"/>
        <end position="299"/>
    </location>
</feature>
<name>A0A501X180_9RHOB</name>
<dbReference type="InterPro" id="IPR020449">
    <property type="entry name" value="Tscrpt_reg_AraC-type_HTH"/>
</dbReference>
<dbReference type="RefSeq" id="WP_140452888.1">
    <property type="nucleotide sequence ID" value="NZ_VFRP01000002.1"/>
</dbReference>
<dbReference type="AlphaFoldDB" id="A0A501X180"/>
<evidence type="ECO:0000313" key="6">
    <source>
        <dbReference type="Proteomes" id="UP000319255"/>
    </source>
</evidence>
<dbReference type="Pfam" id="PF12833">
    <property type="entry name" value="HTH_18"/>
    <property type="match status" value="1"/>
</dbReference>
<dbReference type="GO" id="GO:0043565">
    <property type="term" value="F:sequence-specific DNA binding"/>
    <property type="evidence" value="ECO:0007669"/>
    <property type="project" value="InterPro"/>
</dbReference>
<organism evidence="5 6">
    <name type="scientific">Amaricoccus solimangrovi</name>
    <dbReference type="NCBI Taxonomy" id="2589815"/>
    <lineage>
        <taxon>Bacteria</taxon>
        <taxon>Pseudomonadati</taxon>
        <taxon>Pseudomonadota</taxon>
        <taxon>Alphaproteobacteria</taxon>
        <taxon>Rhodobacterales</taxon>
        <taxon>Paracoccaceae</taxon>
        <taxon>Amaricoccus</taxon>
    </lineage>
</organism>
<keyword evidence="3" id="KW-0804">Transcription</keyword>
<keyword evidence="2" id="KW-0238">DNA-binding</keyword>
<dbReference type="EMBL" id="VFRP01000002">
    <property type="protein sequence ID" value="TPE53266.1"/>
    <property type="molecule type" value="Genomic_DNA"/>
</dbReference>
<proteinExistence type="predicted"/>
<evidence type="ECO:0000256" key="2">
    <source>
        <dbReference type="ARBA" id="ARBA00023125"/>
    </source>
</evidence>
<keyword evidence="1" id="KW-0805">Transcription regulation</keyword>
<dbReference type="InterPro" id="IPR018060">
    <property type="entry name" value="HTH_AraC"/>
</dbReference>
<keyword evidence="6" id="KW-1185">Reference proteome</keyword>
<evidence type="ECO:0000259" key="4">
    <source>
        <dbReference type="PROSITE" id="PS01124"/>
    </source>
</evidence>
<dbReference type="InterPro" id="IPR009057">
    <property type="entry name" value="Homeodomain-like_sf"/>
</dbReference>
<evidence type="ECO:0000313" key="5">
    <source>
        <dbReference type="EMBL" id="TPE53266.1"/>
    </source>
</evidence>
<dbReference type="PANTHER" id="PTHR46796:SF6">
    <property type="entry name" value="ARAC SUBFAMILY"/>
    <property type="match status" value="1"/>
</dbReference>
<dbReference type="PRINTS" id="PR00032">
    <property type="entry name" value="HTHARAC"/>
</dbReference>
<reference evidence="5 6" key="1">
    <citation type="submission" date="2019-06" db="EMBL/GenBank/DDBJ databases">
        <title>A novel bacterium of genus Amaricoccus, isolated from marine sediment.</title>
        <authorList>
            <person name="Huang H."/>
            <person name="Mo K."/>
            <person name="Hu Y."/>
        </authorList>
    </citation>
    <scope>NUCLEOTIDE SEQUENCE [LARGE SCALE GENOMIC DNA]</scope>
    <source>
        <strain evidence="5 6">HB172011</strain>
    </source>
</reference>
<evidence type="ECO:0000256" key="3">
    <source>
        <dbReference type="ARBA" id="ARBA00023163"/>
    </source>
</evidence>
<protein>
    <submittedName>
        <fullName evidence="5">Helix-turn-helix domain-containing protein</fullName>
    </submittedName>
</protein>
<dbReference type="PANTHER" id="PTHR46796">
    <property type="entry name" value="HTH-TYPE TRANSCRIPTIONAL ACTIVATOR RHAS-RELATED"/>
    <property type="match status" value="1"/>
</dbReference>
<dbReference type="Proteomes" id="UP000319255">
    <property type="component" value="Unassembled WGS sequence"/>
</dbReference>
<dbReference type="PROSITE" id="PS01124">
    <property type="entry name" value="HTH_ARAC_FAMILY_2"/>
    <property type="match status" value="1"/>
</dbReference>
<dbReference type="SUPFAM" id="SSF46689">
    <property type="entry name" value="Homeodomain-like"/>
    <property type="match status" value="1"/>
</dbReference>
<dbReference type="GO" id="GO:0003700">
    <property type="term" value="F:DNA-binding transcription factor activity"/>
    <property type="evidence" value="ECO:0007669"/>
    <property type="project" value="InterPro"/>
</dbReference>